<proteinExistence type="predicted"/>
<evidence type="ECO:0000256" key="6">
    <source>
        <dbReference type="SAM" id="MobiDB-lite"/>
    </source>
</evidence>
<keyword evidence="9" id="KW-1185">Reference proteome</keyword>
<dbReference type="RefSeq" id="XP_030631272.1">
    <property type="nucleotide sequence ID" value="XM_030775412.1"/>
</dbReference>
<reference evidence="10" key="1">
    <citation type="submission" date="2025-08" db="UniProtKB">
        <authorList>
            <consortium name="RefSeq"/>
        </authorList>
    </citation>
    <scope>IDENTIFICATION</scope>
</reference>
<dbReference type="PANTHER" id="PTHR21229">
    <property type="entry name" value="LUNG SEVEN TRANSMEMBRANE RECEPTOR"/>
    <property type="match status" value="1"/>
</dbReference>
<keyword evidence="4 7" id="KW-1133">Transmembrane helix</keyword>
<dbReference type="GeneID" id="115812863"/>
<evidence type="ECO:0000256" key="2">
    <source>
        <dbReference type="ARBA" id="ARBA00022692"/>
    </source>
</evidence>
<gene>
    <name evidence="10" type="primary">gpr107</name>
</gene>
<feature type="transmembrane region" description="Helical" evidence="7">
    <location>
        <begin position="354"/>
        <end position="372"/>
    </location>
</feature>
<evidence type="ECO:0000256" key="4">
    <source>
        <dbReference type="ARBA" id="ARBA00022989"/>
    </source>
</evidence>
<dbReference type="AlphaFoldDB" id="A0A6J2VH77"/>
<dbReference type="InterPro" id="IPR009637">
    <property type="entry name" value="GPR107/GPR108-like"/>
</dbReference>
<feature type="region of interest" description="Disordered" evidence="6">
    <location>
        <begin position="140"/>
        <end position="170"/>
    </location>
</feature>
<evidence type="ECO:0000313" key="9">
    <source>
        <dbReference type="Proteomes" id="UP000504632"/>
    </source>
</evidence>
<evidence type="ECO:0000259" key="8">
    <source>
        <dbReference type="Pfam" id="PF06814"/>
    </source>
</evidence>
<keyword evidence="5 7" id="KW-0472">Membrane</keyword>
<accession>A0A6J2VH77</accession>
<dbReference type="Proteomes" id="UP000504632">
    <property type="component" value="Chromosome 1"/>
</dbReference>
<feature type="domain" description="GOST seven transmembrane" evidence="8">
    <location>
        <begin position="246"/>
        <end position="489"/>
    </location>
</feature>
<dbReference type="GO" id="GO:0030136">
    <property type="term" value="C:clathrin-coated vesicle"/>
    <property type="evidence" value="ECO:0007669"/>
    <property type="project" value="TreeGrafter"/>
</dbReference>
<comment type="subcellular location">
    <subcellularLocation>
        <location evidence="1">Membrane</location>
        <topology evidence="1">Multi-pass membrane protein</topology>
    </subcellularLocation>
</comment>
<evidence type="ECO:0000256" key="1">
    <source>
        <dbReference type="ARBA" id="ARBA00004141"/>
    </source>
</evidence>
<dbReference type="Pfam" id="PF06814">
    <property type="entry name" value="GOST_TM"/>
    <property type="match status" value="1"/>
</dbReference>
<evidence type="ECO:0000256" key="5">
    <source>
        <dbReference type="ARBA" id="ARBA00023136"/>
    </source>
</evidence>
<dbReference type="InterPro" id="IPR053937">
    <property type="entry name" value="GOST_TM"/>
</dbReference>
<dbReference type="GO" id="GO:0032050">
    <property type="term" value="F:clathrin heavy chain binding"/>
    <property type="evidence" value="ECO:0007669"/>
    <property type="project" value="TreeGrafter"/>
</dbReference>
<organism evidence="9 10">
    <name type="scientific">Chanos chanos</name>
    <name type="common">Milkfish</name>
    <name type="synonym">Mugil chanos</name>
    <dbReference type="NCBI Taxonomy" id="29144"/>
    <lineage>
        <taxon>Eukaryota</taxon>
        <taxon>Metazoa</taxon>
        <taxon>Chordata</taxon>
        <taxon>Craniata</taxon>
        <taxon>Vertebrata</taxon>
        <taxon>Euteleostomi</taxon>
        <taxon>Actinopterygii</taxon>
        <taxon>Neopterygii</taxon>
        <taxon>Teleostei</taxon>
        <taxon>Ostariophysi</taxon>
        <taxon>Gonorynchiformes</taxon>
        <taxon>Chanidae</taxon>
        <taxon>Chanos</taxon>
    </lineage>
</organism>
<feature type="transmembrane region" description="Helical" evidence="7">
    <location>
        <begin position="249"/>
        <end position="269"/>
    </location>
</feature>
<keyword evidence="3" id="KW-0732">Signal</keyword>
<feature type="compositionally biased region" description="Basic and acidic residues" evidence="6">
    <location>
        <begin position="157"/>
        <end position="170"/>
    </location>
</feature>
<keyword evidence="2 7" id="KW-0812">Transmembrane</keyword>
<feature type="transmembrane region" description="Helical" evidence="7">
    <location>
        <begin position="384"/>
        <end position="406"/>
    </location>
</feature>
<dbReference type="GO" id="GO:0005794">
    <property type="term" value="C:Golgi apparatus"/>
    <property type="evidence" value="ECO:0007669"/>
    <property type="project" value="TreeGrafter"/>
</dbReference>
<dbReference type="GO" id="GO:0016020">
    <property type="term" value="C:membrane"/>
    <property type="evidence" value="ECO:0007669"/>
    <property type="project" value="UniProtKB-SubCell"/>
</dbReference>
<name>A0A6J2VH77_CHACN</name>
<protein>
    <submittedName>
        <fullName evidence="10">Protein GPR107 isoform X1</fullName>
    </submittedName>
</protein>
<feature type="transmembrane region" description="Helical" evidence="7">
    <location>
        <begin position="281"/>
        <end position="304"/>
    </location>
</feature>
<sequence>MAADKGYMLTGVYLLLMLFFRLSFCRIHHLVLKDDIRQKVHLNTFGFYKNGYMSVNLSSLSLTGVSIEDIDGTTIGFSLDRTSSNGFSTYLDDDLEYCVLKKQPSSEFAVVLLPLDFKKNLVRMRVSAEGGRFPDIIPVIPSGQSTNKSENVLEPSQEDKEAENRAARDVTENKAEVTYALQHRDNLYSFQFYFNITTEEQQGLYNFYFHNCYKKQGVETGTLRFNIDISIWEKNPESYLSAGEIPLPKLYICMSLLFFLIGTLWVHVLRTRSADVYKIHWLMAALPFTKSLSLIFHAIDYYYISNQGYPIEGWAVVYYITHLLKGALLFITIALIGTGWAFVKHILSDKDKKIFMIVIPLQVLANVAYIIIESTEEGSSEYGLWMEILFLVDLLCCGAILFPVVWSIRHLQEASATDGKAAINLAQLKLFRHYYVMIVCYIYFTRIIAILIKVIVPFQWKWLYQLLDELATLTFFFLTGHKFRPASYNPYLLLSAEDEEDMEMDDVVTTSTAIGEGLKKVKKVSNGPSEERESMA</sequence>
<feature type="transmembrane region" description="Helical" evidence="7">
    <location>
        <begin position="434"/>
        <end position="456"/>
    </location>
</feature>
<feature type="transmembrane region" description="Helical" evidence="7">
    <location>
        <begin position="316"/>
        <end position="342"/>
    </location>
</feature>
<evidence type="ECO:0000256" key="7">
    <source>
        <dbReference type="SAM" id="Phobius"/>
    </source>
</evidence>
<dbReference type="GO" id="GO:0072583">
    <property type="term" value="P:clathrin-dependent endocytosis"/>
    <property type="evidence" value="ECO:0007669"/>
    <property type="project" value="TreeGrafter"/>
</dbReference>
<dbReference type="PANTHER" id="PTHR21229:SF12">
    <property type="entry name" value="PROTEIN GPR107"/>
    <property type="match status" value="1"/>
</dbReference>
<dbReference type="CTD" id="57720"/>
<evidence type="ECO:0000313" key="10">
    <source>
        <dbReference type="RefSeq" id="XP_030631272.1"/>
    </source>
</evidence>
<evidence type="ECO:0000256" key="3">
    <source>
        <dbReference type="ARBA" id="ARBA00022729"/>
    </source>
</evidence>